<protein>
    <submittedName>
        <fullName evidence="1">Uncharacterized protein</fullName>
    </submittedName>
</protein>
<evidence type="ECO:0000313" key="1">
    <source>
        <dbReference type="EMBL" id="KXT45632.1"/>
    </source>
</evidence>
<dbReference type="EMBL" id="LTDF01000136">
    <property type="protein sequence ID" value="KXT45632.1"/>
    <property type="molecule type" value="Genomic_DNA"/>
</dbReference>
<reference evidence="1 2" key="1">
    <citation type="submission" date="2016-02" db="EMBL/GenBank/DDBJ databases">
        <authorList>
            <person name="Wen L."/>
            <person name="He K."/>
            <person name="Yang H."/>
        </authorList>
    </citation>
    <scope>NUCLEOTIDE SEQUENCE [LARGE SCALE GENOMIC DNA]</scope>
    <source>
        <strain evidence="1 2">KLE1704</strain>
    </source>
</reference>
<proteinExistence type="predicted"/>
<dbReference type="AlphaFoldDB" id="A0A139L2G3"/>
<sequence>MEGYNLLLPRDERFPIGDMSFIAFTAKLKSEVKIRFPTYEESRLFI</sequence>
<organism evidence="1">
    <name type="scientific">Bacteroides intestinalis</name>
    <dbReference type="NCBI Taxonomy" id="329854"/>
    <lineage>
        <taxon>Bacteria</taxon>
        <taxon>Pseudomonadati</taxon>
        <taxon>Bacteroidota</taxon>
        <taxon>Bacteroidia</taxon>
        <taxon>Bacteroidales</taxon>
        <taxon>Bacteroidaceae</taxon>
        <taxon>Bacteroides</taxon>
    </lineage>
</organism>
<name>A0A139L2G3_9BACE</name>
<comment type="caution">
    <text evidence="1">The sequence shown here is derived from an EMBL/GenBank/DDBJ whole genome shotgun (WGS) entry which is preliminary data.</text>
</comment>
<dbReference type="PATRIC" id="fig|329854.7.peg.3549"/>
<accession>A0A139L2G3</accession>
<dbReference type="Proteomes" id="UP000070319">
    <property type="component" value="Unassembled WGS sequence"/>
</dbReference>
<gene>
    <name evidence="1" type="ORF">HMPREF2531_03483</name>
</gene>
<evidence type="ECO:0000313" key="2">
    <source>
        <dbReference type="Proteomes" id="UP000070319"/>
    </source>
</evidence>